<protein>
    <recommendedName>
        <fullName evidence="2">Gfo/Idh/MocA-like oxidoreductase C-terminal domain-containing protein</fullName>
    </recommendedName>
</protein>
<organism evidence="3 4">
    <name type="scientific">Candidatus Blautia faecavium</name>
    <dbReference type="NCBI Taxonomy" id="2838487"/>
    <lineage>
        <taxon>Bacteria</taxon>
        <taxon>Bacillati</taxon>
        <taxon>Bacillota</taxon>
        <taxon>Clostridia</taxon>
        <taxon>Lachnospirales</taxon>
        <taxon>Lachnospiraceae</taxon>
        <taxon>Blautia</taxon>
    </lineage>
</organism>
<evidence type="ECO:0000256" key="1">
    <source>
        <dbReference type="ARBA" id="ARBA00010928"/>
    </source>
</evidence>
<accession>A0A9D2RUM8</accession>
<evidence type="ECO:0000313" key="3">
    <source>
        <dbReference type="EMBL" id="HJB27327.1"/>
    </source>
</evidence>
<comment type="similarity">
    <text evidence="1">Belongs to the Gfo/Idh/MocA family.</text>
</comment>
<gene>
    <name evidence="3" type="ORF">IAA06_00830</name>
</gene>
<dbReference type="Gene3D" id="3.30.360.10">
    <property type="entry name" value="Dihydrodipicolinate Reductase, domain 2"/>
    <property type="match status" value="1"/>
</dbReference>
<feature type="domain" description="Gfo/Idh/MocA-like oxidoreductase C-terminal" evidence="2">
    <location>
        <begin position="49"/>
        <end position="250"/>
    </location>
</feature>
<dbReference type="PANTHER" id="PTHR43708:SF7">
    <property type="entry name" value="OXIDOREDUCTASE"/>
    <property type="match status" value="1"/>
</dbReference>
<sequence>MRYPLWKGSAYLFGLKAGRHNSCALAKEKGLICMPNQNRRFDGDFMALKSVLESGKIGQMVRLESHYDYFRENGWYDTYGTLYNLAVHTVDQIISLFGKPDRTVFDVRSIHHPGLGDDYYDLEFFYGNGKASVNTSMCVLIDYPRFTLHGTKGSFTLPPVIHNSGKKKTVGRHKINREPAPKDRWGTLVYINDQGEKVEKKIPVYSAAYEKIYDNLAEAIEQGKEKCIKDDEVIWVLEILEQATEIAKSHKKEKKEGESK</sequence>
<dbReference type="Gene3D" id="3.40.50.720">
    <property type="entry name" value="NAD(P)-binding Rossmann-like Domain"/>
    <property type="match status" value="1"/>
</dbReference>
<reference evidence="3" key="1">
    <citation type="journal article" date="2021" name="PeerJ">
        <title>Extensive microbial diversity within the chicken gut microbiome revealed by metagenomics and culture.</title>
        <authorList>
            <person name="Gilroy R."/>
            <person name="Ravi A."/>
            <person name="Getino M."/>
            <person name="Pursley I."/>
            <person name="Horton D.L."/>
            <person name="Alikhan N.F."/>
            <person name="Baker D."/>
            <person name="Gharbi K."/>
            <person name="Hall N."/>
            <person name="Watson M."/>
            <person name="Adriaenssens E.M."/>
            <person name="Foster-Nyarko E."/>
            <person name="Jarju S."/>
            <person name="Secka A."/>
            <person name="Antonio M."/>
            <person name="Oren A."/>
            <person name="Chaudhuri R.R."/>
            <person name="La Ragione R."/>
            <person name="Hildebrand F."/>
            <person name="Pallen M.J."/>
        </authorList>
    </citation>
    <scope>NUCLEOTIDE SEQUENCE</scope>
    <source>
        <strain evidence="3">ChiSjej1B19-5720</strain>
    </source>
</reference>
<proteinExistence type="inferred from homology"/>
<comment type="caution">
    <text evidence="3">The sequence shown here is derived from an EMBL/GenBank/DDBJ whole genome shotgun (WGS) entry which is preliminary data.</text>
</comment>
<dbReference type="EMBL" id="DWYZ01000021">
    <property type="protein sequence ID" value="HJB27327.1"/>
    <property type="molecule type" value="Genomic_DNA"/>
</dbReference>
<dbReference type="Pfam" id="PF02894">
    <property type="entry name" value="GFO_IDH_MocA_C"/>
    <property type="match status" value="1"/>
</dbReference>
<dbReference type="InterPro" id="IPR051317">
    <property type="entry name" value="Gfo/Idh/MocA_oxidoreduct"/>
</dbReference>
<dbReference type="InterPro" id="IPR004104">
    <property type="entry name" value="Gfo/Idh/MocA-like_OxRdtase_C"/>
</dbReference>
<reference evidence="3" key="2">
    <citation type="submission" date="2021-04" db="EMBL/GenBank/DDBJ databases">
        <authorList>
            <person name="Gilroy R."/>
        </authorList>
    </citation>
    <scope>NUCLEOTIDE SEQUENCE</scope>
    <source>
        <strain evidence="3">ChiSjej1B19-5720</strain>
    </source>
</reference>
<dbReference type="SUPFAM" id="SSF55347">
    <property type="entry name" value="Glyceraldehyde-3-phosphate dehydrogenase-like, C-terminal domain"/>
    <property type="match status" value="1"/>
</dbReference>
<dbReference type="Proteomes" id="UP000823842">
    <property type="component" value="Unassembled WGS sequence"/>
</dbReference>
<dbReference type="PANTHER" id="PTHR43708">
    <property type="entry name" value="CONSERVED EXPRESSED OXIDOREDUCTASE (EUROFUNG)"/>
    <property type="match status" value="1"/>
</dbReference>
<name>A0A9D2RUM8_9FIRM</name>
<dbReference type="AlphaFoldDB" id="A0A9D2RUM8"/>
<evidence type="ECO:0000313" key="4">
    <source>
        <dbReference type="Proteomes" id="UP000823842"/>
    </source>
</evidence>
<evidence type="ECO:0000259" key="2">
    <source>
        <dbReference type="Pfam" id="PF02894"/>
    </source>
</evidence>